<feature type="transmembrane region" description="Helical" evidence="5">
    <location>
        <begin position="154"/>
        <end position="174"/>
    </location>
</feature>
<dbReference type="EMBL" id="JAKKSL010000003">
    <property type="protein sequence ID" value="MCI2284650.1"/>
    <property type="molecule type" value="Genomic_DNA"/>
</dbReference>
<evidence type="ECO:0000256" key="2">
    <source>
        <dbReference type="ARBA" id="ARBA00022692"/>
    </source>
</evidence>
<keyword evidence="4 5" id="KW-0472">Membrane</keyword>
<feature type="transmembrane region" description="Helical" evidence="5">
    <location>
        <begin position="211"/>
        <end position="235"/>
    </location>
</feature>
<evidence type="ECO:0000256" key="3">
    <source>
        <dbReference type="ARBA" id="ARBA00022989"/>
    </source>
</evidence>
<feature type="transmembrane region" description="Helical" evidence="5">
    <location>
        <begin position="6"/>
        <end position="27"/>
    </location>
</feature>
<keyword evidence="2 5" id="KW-0812">Transmembrane</keyword>
<evidence type="ECO:0000256" key="4">
    <source>
        <dbReference type="ARBA" id="ARBA00023136"/>
    </source>
</evidence>
<dbReference type="Pfam" id="PF04172">
    <property type="entry name" value="LrgB"/>
    <property type="match status" value="1"/>
</dbReference>
<feature type="transmembrane region" description="Helical" evidence="5">
    <location>
        <begin position="95"/>
        <end position="118"/>
    </location>
</feature>
<protein>
    <submittedName>
        <fullName evidence="6">LrgB family protein</fullName>
    </submittedName>
</protein>
<name>A0ABS9X366_9GAMM</name>
<dbReference type="RefSeq" id="WP_242287128.1">
    <property type="nucleotide sequence ID" value="NZ_JAKKSL010000003.1"/>
</dbReference>
<comment type="subcellular location">
    <subcellularLocation>
        <location evidence="1">Membrane</location>
        <topology evidence="1">Multi-pass membrane protein</topology>
    </subcellularLocation>
</comment>
<feature type="transmembrane region" description="Helical" evidence="5">
    <location>
        <begin position="34"/>
        <end position="52"/>
    </location>
</feature>
<proteinExistence type="predicted"/>
<keyword evidence="3 5" id="KW-1133">Transmembrane helix</keyword>
<dbReference type="PANTHER" id="PTHR30249:SF0">
    <property type="entry name" value="PLASTIDAL GLYCOLATE_GLYCERATE TRANSLOCATOR 1, CHLOROPLASTIC"/>
    <property type="match status" value="1"/>
</dbReference>
<keyword evidence="7" id="KW-1185">Reference proteome</keyword>
<evidence type="ECO:0000256" key="1">
    <source>
        <dbReference type="ARBA" id="ARBA00004141"/>
    </source>
</evidence>
<evidence type="ECO:0000313" key="7">
    <source>
        <dbReference type="Proteomes" id="UP001139646"/>
    </source>
</evidence>
<organism evidence="6 7">
    <name type="scientific">Colwellia maritima</name>
    <dbReference type="NCBI Taxonomy" id="2912588"/>
    <lineage>
        <taxon>Bacteria</taxon>
        <taxon>Pseudomonadati</taxon>
        <taxon>Pseudomonadota</taxon>
        <taxon>Gammaproteobacteria</taxon>
        <taxon>Alteromonadales</taxon>
        <taxon>Colwelliaceae</taxon>
        <taxon>Colwellia</taxon>
    </lineage>
</organism>
<reference evidence="6" key="1">
    <citation type="submission" date="2022-01" db="EMBL/GenBank/DDBJ databases">
        <title>Colwellia maritima, isolated from seawater.</title>
        <authorList>
            <person name="Kristyanto S."/>
            <person name="Jung J."/>
            <person name="Jeon C.O."/>
        </authorList>
    </citation>
    <scope>NUCLEOTIDE SEQUENCE</scope>
    <source>
        <strain evidence="6">MSW7</strain>
    </source>
</reference>
<dbReference type="InterPro" id="IPR007300">
    <property type="entry name" value="CidB/LrgB"/>
</dbReference>
<gene>
    <name evidence="6" type="ORF">L3081_16205</name>
</gene>
<dbReference type="Proteomes" id="UP001139646">
    <property type="component" value="Unassembled WGS sequence"/>
</dbReference>
<dbReference type="PANTHER" id="PTHR30249">
    <property type="entry name" value="PUTATIVE SEROTONIN TRANSPORTER"/>
    <property type="match status" value="1"/>
</dbReference>
<comment type="caution">
    <text evidence="6">The sequence shown here is derived from an EMBL/GenBank/DDBJ whole genome shotgun (WGS) entry which is preliminary data.</text>
</comment>
<feature type="transmembrane region" description="Helical" evidence="5">
    <location>
        <begin position="64"/>
        <end position="83"/>
    </location>
</feature>
<sequence>MFESINLIDSLMLTLLTLVIYQSAAWIQKRWQLILLNPMLLTIIILVPYLLVNNINYDRYHQSTHVLNILLEPATVALGYPLYRQIQHIKRYWKQLVTIIALGIVIVITISFSLTMLLIHQEEIAIALSLKSVTTPIGITLTEQLHGDSSITSFAIMIAGLSGALLGPTWLKFINVKSDIAIGLAIGSGSHVIGSIILSKDNVYQGAYCSVALITSALLTAFIIPILVPLLLPFFS</sequence>
<feature type="transmembrane region" description="Helical" evidence="5">
    <location>
        <begin position="180"/>
        <end position="199"/>
    </location>
</feature>
<evidence type="ECO:0000313" key="6">
    <source>
        <dbReference type="EMBL" id="MCI2284650.1"/>
    </source>
</evidence>
<evidence type="ECO:0000256" key="5">
    <source>
        <dbReference type="SAM" id="Phobius"/>
    </source>
</evidence>
<accession>A0ABS9X366</accession>